<keyword evidence="3" id="KW-1185">Reference proteome</keyword>
<gene>
    <name evidence="2" type="ORF">SCLO_1026310</name>
</gene>
<sequence length="235" mass="25568">MGNLPAIAPEADPATHAFARLAEKVDLLEAAIAGLAAKREATPDYSETLGEIAALLEKMRSSIHALARRPAMDITPAAMAERIAAAAARARAEDAATINQMQERFNRATARMEYIQGTIATAREQRRQFHLWGIGGALAATVLCSFLPGFVARAMPDSWHLPERMAARTLDLDRWTAGERLLATSEPERWRTVVFANAILQDNRGALANCLRVAGASNKEIRCNILVKSALRSVL</sequence>
<dbReference type="AlphaFoldDB" id="A0A1E1F5G6"/>
<keyword evidence="1" id="KW-0812">Transmembrane</keyword>
<evidence type="ECO:0000256" key="1">
    <source>
        <dbReference type="SAM" id="Phobius"/>
    </source>
</evidence>
<keyword evidence="1" id="KW-1133">Transmembrane helix</keyword>
<evidence type="ECO:0000313" key="2">
    <source>
        <dbReference type="EMBL" id="BAV65671.1"/>
    </source>
</evidence>
<keyword evidence="1" id="KW-0472">Membrane</keyword>
<organism evidence="2 3">
    <name type="scientific">Sphingobium cloacae</name>
    <dbReference type="NCBI Taxonomy" id="120107"/>
    <lineage>
        <taxon>Bacteria</taxon>
        <taxon>Pseudomonadati</taxon>
        <taxon>Pseudomonadota</taxon>
        <taxon>Alphaproteobacteria</taxon>
        <taxon>Sphingomonadales</taxon>
        <taxon>Sphingomonadaceae</taxon>
        <taxon>Sphingobium</taxon>
    </lineage>
</organism>
<dbReference type="Pfam" id="PF19613">
    <property type="entry name" value="DUF6118"/>
    <property type="match status" value="1"/>
</dbReference>
<proteinExistence type="predicted"/>
<reference evidence="2 3" key="1">
    <citation type="submission" date="2016-10" db="EMBL/GenBank/DDBJ databases">
        <title>Complete Genome Sequence of the Nonylphenol-Degrading Bacterium Sphingobium cloacae JCM 10874T.</title>
        <authorList>
            <person name="Ootsuka M."/>
            <person name="Nishizawa T."/>
            <person name="Ohta H."/>
        </authorList>
    </citation>
    <scope>NUCLEOTIDE SEQUENCE [LARGE SCALE GENOMIC DNA]</scope>
    <source>
        <strain evidence="2 3">JCM 10874</strain>
    </source>
</reference>
<dbReference type="Proteomes" id="UP000218272">
    <property type="component" value="Chromosome SCLO_1"/>
</dbReference>
<protein>
    <submittedName>
        <fullName evidence="2">Uncharacterized protein</fullName>
    </submittedName>
</protein>
<dbReference type="EMBL" id="AP017655">
    <property type="protein sequence ID" value="BAV65671.1"/>
    <property type="molecule type" value="Genomic_DNA"/>
</dbReference>
<accession>A0A1E1F5G6</accession>
<name>A0A1E1F5G6_9SPHN</name>
<evidence type="ECO:0000313" key="3">
    <source>
        <dbReference type="Proteomes" id="UP000218272"/>
    </source>
</evidence>
<feature type="transmembrane region" description="Helical" evidence="1">
    <location>
        <begin position="129"/>
        <end position="151"/>
    </location>
</feature>
<dbReference type="KEGG" id="sclo:SCLO_1026310"/>
<dbReference type="InterPro" id="IPR046121">
    <property type="entry name" value="DUF6118"/>
</dbReference>